<sequence length="46" mass="5052">MPLLERVKKARDVYRLSSRGEYDIVTAGSLAELAKLLGALKAFADD</sequence>
<comment type="caution">
    <text evidence="1">The sequence shown here is derived from an EMBL/GenBank/DDBJ whole genome shotgun (WGS) entry which is preliminary data.</text>
</comment>
<evidence type="ECO:0000313" key="2">
    <source>
        <dbReference type="Proteomes" id="UP000271531"/>
    </source>
</evidence>
<name>A0A3M6HBM8_PSEAJ</name>
<reference evidence="1 2" key="1">
    <citation type="submission" date="2018-08" db="EMBL/GenBank/DDBJ databases">
        <title>Recombination of ecologically and evolutionarily significant loci maintains genetic cohesion in the Pseudomonas syringae species complex.</title>
        <authorList>
            <person name="Dillon M."/>
            <person name="Thakur S."/>
            <person name="Almeida R.N.D."/>
            <person name="Weir B.S."/>
            <person name="Guttman D.S."/>
        </authorList>
    </citation>
    <scope>NUCLEOTIDE SEQUENCE [LARGE SCALE GENOMIC DNA]</scope>
    <source>
        <strain evidence="1 2">ICMP 4525</strain>
    </source>
</reference>
<dbReference type="EMBL" id="RBVA01000422">
    <property type="protein sequence ID" value="RMW02350.1"/>
    <property type="molecule type" value="Genomic_DNA"/>
</dbReference>
<proteinExistence type="predicted"/>
<evidence type="ECO:0000313" key="1">
    <source>
        <dbReference type="EMBL" id="RMW02350.1"/>
    </source>
</evidence>
<organism evidence="1 2">
    <name type="scientific">Pseudomonas amygdali pv. tabaci</name>
    <name type="common">Pseudomonas syringae pv. tabaci</name>
    <dbReference type="NCBI Taxonomy" id="322"/>
    <lineage>
        <taxon>Bacteria</taxon>
        <taxon>Pseudomonadati</taxon>
        <taxon>Pseudomonadota</taxon>
        <taxon>Gammaproteobacteria</taxon>
        <taxon>Pseudomonadales</taxon>
        <taxon>Pseudomonadaceae</taxon>
        <taxon>Pseudomonas</taxon>
        <taxon>Pseudomonas amygdali</taxon>
    </lineage>
</organism>
<protein>
    <submittedName>
        <fullName evidence="1">Uncharacterized protein</fullName>
    </submittedName>
</protein>
<gene>
    <name evidence="1" type="ORF">ALP03_200086</name>
</gene>
<dbReference type="AlphaFoldDB" id="A0A3M6HBM8"/>
<accession>A0A3M6HBM8</accession>
<dbReference type="Proteomes" id="UP000271531">
    <property type="component" value="Unassembled WGS sequence"/>
</dbReference>